<dbReference type="EMBL" id="CP020715">
    <property type="protein sequence ID" value="ARJ06424.1"/>
    <property type="molecule type" value="Genomic_DNA"/>
</dbReference>
<reference evidence="1 2" key="1">
    <citation type="submission" date="2017-04" db="EMBL/GenBank/DDBJ databases">
        <authorList>
            <person name="Afonso C.L."/>
            <person name="Miller P.J."/>
            <person name="Scott M.A."/>
            <person name="Spackman E."/>
            <person name="Goraichik I."/>
            <person name="Dimitrov K.M."/>
            <person name="Suarez D.L."/>
            <person name="Swayne D.E."/>
        </authorList>
    </citation>
    <scope>NUCLEOTIDE SEQUENCE [LARGE SCALE GENOMIC DNA]</scope>
    <source>
        <strain evidence="2">XA(T)</strain>
    </source>
</reference>
<dbReference type="Proteomes" id="UP000192775">
    <property type="component" value="Chromosome"/>
</dbReference>
<dbReference type="KEGG" id="cphy:B5808_15275"/>
<protein>
    <submittedName>
        <fullName evidence="1">Uncharacterized protein</fullName>
    </submittedName>
</protein>
<dbReference type="AlphaFoldDB" id="A0A1X9LMJ8"/>
<evidence type="ECO:0000313" key="1">
    <source>
        <dbReference type="EMBL" id="ARJ06424.1"/>
    </source>
</evidence>
<organism evidence="1 2">
    <name type="scientific">Cnuibacter physcomitrellae</name>
    <dbReference type="NCBI Taxonomy" id="1619308"/>
    <lineage>
        <taxon>Bacteria</taxon>
        <taxon>Bacillati</taxon>
        <taxon>Actinomycetota</taxon>
        <taxon>Actinomycetes</taxon>
        <taxon>Micrococcales</taxon>
        <taxon>Microbacteriaceae</taxon>
        <taxon>Cnuibacter</taxon>
    </lineage>
</organism>
<accession>A0A1X9LMJ8</accession>
<gene>
    <name evidence="1" type="ORF">B5808_15275</name>
</gene>
<sequence length="391" mass="40740">MTGPHAHRQRSSSLRATTSVLAAAATATALLLAGAPGADAAGESPASDISDPIALMSVLAPDLLQQTSASGLGVQDPAVFSVTLPADSRGEVALRPTATEGSGQATSIRLADQTAPGVEGRPQGGITVFDQGASATYVQPLTSGVRLLTAYADASTGGDRAFELDLPDGATATALPTGDTVVADAEGRYIGSVLQPWAVDATGRQLPTSYSWDGDVLTQHVDLADAEFPVLADPTWYYSYDFWAGLPGYHANVPKTPDYQADAMLHNCFNCYFPIGNAPRAYPRDGDVINLNASPFSFIVIPAPVKVQTAMGGALQFVAARGHFDGAGSMVTFSWYNDASGYLHLYVHAMVLRDLGSVVNAHNALIAGANWLTFWQRIVDRTGTSPGAGGV</sequence>
<name>A0A1X9LMJ8_9MICO</name>
<keyword evidence="2" id="KW-1185">Reference proteome</keyword>
<proteinExistence type="predicted"/>
<dbReference type="STRING" id="1619308.B5808_15275"/>
<dbReference type="RefSeq" id="WP_085020562.1">
    <property type="nucleotide sequence ID" value="NZ_BMHD01000001.1"/>
</dbReference>
<evidence type="ECO:0000313" key="2">
    <source>
        <dbReference type="Proteomes" id="UP000192775"/>
    </source>
</evidence>